<accession>A0A2S9GTF3</accession>
<dbReference type="EMBL" id="PUGF01000031">
    <property type="protein sequence ID" value="PRC90990.1"/>
    <property type="molecule type" value="Genomic_DNA"/>
</dbReference>
<dbReference type="RefSeq" id="WP_105534017.1">
    <property type="nucleotide sequence ID" value="NZ_PUGF01000031.1"/>
</dbReference>
<evidence type="ECO:0000313" key="2">
    <source>
        <dbReference type="Proteomes" id="UP000237839"/>
    </source>
</evidence>
<comment type="caution">
    <text evidence="1">The sequence shown here is derived from an EMBL/GenBank/DDBJ whole genome shotgun (WGS) entry which is preliminary data.</text>
</comment>
<dbReference type="AlphaFoldDB" id="A0A2S9GTF3"/>
<organism evidence="1 2">
    <name type="scientific">Solimicrobium silvestre</name>
    <dbReference type="NCBI Taxonomy" id="2099400"/>
    <lineage>
        <taxon>Bacteria</taxon>
        <taxon>Pseudomonadati</taxon>
        <taxon>Pseudomonadota</taxon>
        <taxon>Betaproteobacteria</taxon>
        <taxon>Burkholderiales</taxon>
        <taxon>Oxalobacteraceae</taxon>
        <taxon>Solimicrobium</taxon>
    </lineage>
</organism>
<evidence type="ECO:0000313" key="1">
    <source>
        <dbReference type="EMBL" id="PRC90990.1"/>
    </source>
</evidence>
<name>A0A2S9GTF3_9BURK</name>
<dbReference type="Proteomes" id="UP000237839">
    <property type="component" value="Unassembled WGS sequence"/>
</dbReference>
<gene>
    <name evidence="1" type="ORF">S2091_4286</name>
</gene>
<dbReference type="OrthoDB" id="8704583at2"/>
<proteinExistence type="predicted"/>
<protein>
    <submittedName>
        <fullName evidence="1">Uncharacterized protein</fullName>
    </submittedName>
</protein>
<sequence length="65" mass="7457">MYPDTKRLRHNRIMVSLDDYEHDLINALANYRGESLAVIARQMIMREAVALLTADHADSLSRRSA</sequence>
<keyword evidence="2" id="KW-1185">Reference proteome</keyword>
<reference evidence="1 2" key="1">
    <citation type="submission" date="2018-02" db="EMBL/GenBank/DDBJ databases">
        <title>Solimicrobium silvestre gen. nov., sp. nov., isolated from alpine forest soil.</title>
        <authorList>
            <person name="Margesin R."/>
            <person name="Albuquerque L."/>
            <person name="Zhang D.-C."/>
            <person name="Froufe H.J.C."/>
            <person name="Severino R."/>
            <person name="Roxo I."/>
            <person name="Egas C."/>
            <person name="Da Costa M.S."/>
        </authorList>
    </citation>
    <scope>NUCLEOTIDE SEQUENCE [LARGE SCALE GENOMIC DNA]</scope>
    <source>
        <strain evidence="1 2">S20-91</strain>
    </source>
</reference>